<organism evidence="5">
    <name type="scientific">freshwater metagenome</name>
    <dbReference type="NCBI Taxonomy" id="449393"/>
    <lineage>
        <taxon>unclassified sequences</taxon>
        <taxon>metagenomes</taxon>
        <taxon>ecological metagenomes</taxon>
    </lineage>
</organism>
<evidence type="ECO:0000256" key="3">
    <source>
        <dbReference type="ARBA" id="ARBA00013252"/>
    </source>
</evidence>
<dbReference type="EMBL" id="CAFAAB010000038">
    <property type="protein sequence ID" value="CAB4780158.1"/>
    <property type="molecule type" value="Genomic_DNA"/>
</dbReference>
<comment type="catalytic activity">
    <reaction evidence="1">
        <text>(4aS,6R)-4a-hydroxy-L-erythro-5,6,7,8-tetrahydrobiopterin = (6R)-L-erythro-6,7-dihydrobiopterin + H2O</text>
        <dbReference type="Rhea" id="RHEA:11920"/>
        <dbReference type="ChEBI" id="CHEBI:15377"/>
        <dbReference type="ChEBI" id="CHEBI:15642"/>
        <dbReference type="ChEBI" id="CHEBI:43120"/>
        <dbReference type="EC" id="4.2.1.96"/>
    </reaction>
</comment>
<dbReference type="EC" id="4.2.1.96" evidence="3"/>
<evidence type="ECO:0000256" key="1">
    <source>
        <dbReference type="ARBA" id="ARBA00001554"/>
    </source>
</evidence>
<keyword evidence="4" id="KW-0456">Lyase</keyword>
<proteinExistence type="inferred from homology"/>
<protein>
    <recommendedName>
        <fullName evidence="3">4a-hydroxytetrahydrobiopterin dehydratase</fullName>
        <ecNumber evidence="3">4.2.1.96</ecNumber>
    </recommendedName>
</protein>
<evidence type="ECO:0000256" key="2">
    <source>
        <dbReference type="ARBA" id="ARBA00006472"/>
    </source>
</evidence>
<dbReference type="SUPFAM" id="SSF55248">
    <property type="entry name" value="PCD-like"/>
    <property type="match status" value="1"/>
</dbReference>
<dbReference type="Pfam" id="PF01329">
    <property type="entry name" value="Pterin_4a"/>
    <property type="match status" value="1"/>
</dbReference>
<dbReference type="GO" id="GO:0008124">
    <property type="term" value="F:4-alpha-hydroxytetrahydrobiopterin dehydratase activity"/>
    <property type="evidence" value="ECO:0007669"/>
    <property type="project" value="UniProtKB-EC"/>
</dbReference>
<sequence length="98" mass="11056">MTRPQLASAEELDHWLLTHPKWKLVAGHLLLECSVPYRVSGALAAASVALADEIDHHPIMTIGFDSLRIEMWTHDKGGITELDFQLATFMDEFLATRR</sequence>
<accession>A0A6J6WAZ6</accession>
<evidence type="ECO:0000256" key="4">
    <source>
        <dbReference type="ARBA" id="ARBA00023239"/>
    </source>
</evidence>
<evidence type="ECO:0000313" key="5">
    <source>
        <dbReference type="EMBL" id="CAB4780158.1"/>
    </source>
</evidence>
<dbReference type="InterPro" id="IPR001533">
    <property type="entry name" value="Pterin_deHydtase"/>
</dbReference>
<name>A0A6J6WAZ6_9ZZZZ</name>
<comment type="similarity">
    <text evidence="2">Belongs to the pterin-4-alpha-carbinolamine dehydratase family.</text>
</comment>
<gene>
    <name evidence="5" type="ORF">UFOPK2958_00476</name>
</gene>
<dbReference type="InterPro" id="IPR036428">
    <property type="entry name" value="PCD_sf"/>
</dbReference>
<reference evidence="5" key="1">
    <citation type="submission" date="2020-05" db="EMBL/GenBank/DDBJ databases">
        <authorList>
            <person name="Chiriac C."/>
            <person name="Salcher M."/>
            <person name="Ghai R."/>
            <person name="Kavagutti S V."/>
        </authorList>
    </citation>
    <scope>NUCLEOTIDE SEQUENCE</scope>
</reference>
<dbReference type="Gene3D" id="3.30.1360.20">
    <property type="entry name" value="Transcriptional coactivator/pterin dehydratase"/>
    <property type="match status" value="1"/>
</dbReference>
<dbReference type="AlphaFoldDB" id="A0A6J6WAZ6"/>
<dbReference type="GO" id="GO:0006729">
    <property type="term" value="P:tetrahydrobiopterin biosynthetic process"/>
    <property type="evidence" value="ECO:0007669"/>
    <property type="project" value="InterPro"/>
</dbReference>